<reference evidence="1" key="1">
    <citation type="submission" date="2022-11" db="EMBL/GenBank/DDBJ databases">
        <title>Centuries of genome instability and evolution in soft-shell clam transmissible cancer (bioRxiv).</title>
        <authorList>
            <person name="Hart S.F.M."/>
            <person name="Yonemitsu M.A."/>
            <person name="Giersch R.M."/>
            <person name="Beal B.F."/>
            <person name="Arriagada G."/>
            <person name="Davis B.W."/>
            <person name="Ostrander E.A."/>
            <person name="Goff S.P."/>
            <person name="Metzger M.J."/>
        </authorList>
    </citation>
    <scope>NUCLEOTIDE SEQUENCE</scope>
    <source>
        <strain evidence="1">MELC-2E11</strain>
        <tissue evidence="1">Siphon/mantle</tissue>
    </source>
</reference>
<name>A0ABY7FZJ9_MYAAR</name>
<organism evidence="1 2">
    <name type="scientific">Mya arenaria</name>
    <name type="common">Soft-shell clam</name>
    <dbReference type="NCBI Taxonomy" id="6604"/>
    <lineage>
        <taxon>Eukaryota</taxon>
        <taxon>Metazoa</taxon>
        <taxon>Spiralia</taxon>
        <taxon>Lophotrochozoa</taxon>
        <taxon>Mollusca</taxon>
        <taxon>Bivalvia</taxon>
        <taxon>Autobranchia</taxon>
        <taxon>Heteroconchia</taxon>
        <taxon>Euheterodonta</taxon>
        <taxon>Imparidentia</taxon>
        <taxon>Neoheterodontei</taxon>
        <taxon>Myida</taxon>
        <taxon>Myoidea</taxon>
        <taxon>Myidae</taxon>
        <taxon>Mya</taxon>
    </lineage>
</organism>
<accession>A0ABY7FZJ9</accession>
<protein>
    <submittedName>
        <fullName evidence="1">Uncharacterized protein</fullName>
    </submittedName>
</protein>
<dbReference type="Proteomes" id="UP001164746">
    <property type="component" value="Chromosome 15"/>
</dbReference>
<evidence type="ECO:0000313" key="2">
    <source>
        <dbReference type="Proteomes" id="UP001164746"/>
    </source>
</evidence>
<proteinExistence type="predicted"/>
<keyword evidence="2" id="KW-1185">Reference proteome</keyword>
<gene>
    <name evidence="1" type="ORF">MAR_013344</name>
</gene>
<dbReference type="EMBL" id="CP111026">
    <property type="protein sequence ID" value="WAR27640.1"/>
    <property type="molecule type" value="Genomic_DNA"/>
</dbReference>
<sequence length="12" mass="1489">MRFWVSSSRDDC</sequence>
<evidence type="ECO:0000313" key="1">
    <source>
        <dbReference type="EMBL" id="WAR27640.1"/>
    </source>
</evidence>